<dbReference type="GO" id="GO:0016887">
    <property type="term" value="F:ATP hydrolysis activity"/>
    <property type="evidence" value="ECO:0007669"/>
    <property type="project" value="InterPro"/>
</dbReference>
<dbReference type="GO" id="GO:0005886">
    <property type="term" value="C:plasma membrane"/>
    <property type="evidence" value="ECO:0007669"/>
    <property type="project" value="TreeGrafter"/>
</dbReference>
<dbReference type="PANTHER" id="PTHR45772:SF1">
    <property type="entry name" value="ABC TRANSPORTER ATP-BINDING PROTEIN"/>
    <property type="match status" value="1"/>
</dbReference>
<dbReference type="InterPro" id="IPR003439">
    <property type="entry name" value="ABC_transporter-like_ATP-bd"/>
</dbReference>
<dbReference type="SUPFAM" id="SSF52540">
    <property type="entry name" value="P-loop containing nucleoside triphosphate hydrolases"/>
    <property type="match status" value="1"/>
</dbReference>
<dbReference type="OrthoDB" id="9779872at2"/>
<accession>A0A5J6MRU5</accession>
<dbReference type="Gene3D" id="3.40.50.300">
    <property type="entry name" value="P-loop containing nucleotide triphosphate hydrolases"/>
    <property type="match status" value="1"/>
</dbReference>
<dbReference type="InterPro" id="IPR051120">
    <property type="entry name" value="ABC_AA/LPS_Transport"/>
</dbReference>
<keyword evidence="6" id="KW-1185">Reference proteome</keyword>
<name>A0A5J6MRU5_9PROT</name>
<dbReference type="KEGG" id="hadh:FRZ61_01750"/>
<feature type="domain" description="ABC transporter" evidence="4">
    <location>
        <begin position="48"/>
        <end position="296"/>
    </location>
</feature>
<evidence type="ECO:0000313" key="5">
    <source>
        <dbReference type="EMBL" id="QEX20258.1"/>
    </source>
</evidence>
<dbReference type="Proteomes" id="UP000325797">
    <property type="component" value="Chromosome"/>
</dbReference>
<keyword evidence="2" id="KW-0547">Nucleotide-binding</keyword>
<evidence type="ECO:0000313" key="6">
    <source>
        <dbReference type="Proteomes" id="UP000325797"/>
    </source>
</evidence>
<dbReference type="Pfam" id="PF00005">
    <property type="entry name" value="ABC_tran"/>
    <property type="match status" value="1"/>
</dbReference>
<dbReference type="GO" id="GO:0005524">
    <property type="term" value="F:ATP binding"/>
    <property type="evidence" value="ECO:0007669"/>
    <property type="project" value="UniProtKB-KW"/>
</dbReference>
<dbReference type="FunFam" id="3.40.50.300:FF:000421">
    <property type="entry name" value="Branched-chain amino acid ABC transporter ATP-binding protein"/>
    <property type="match status" value="1"/>
</dbReference>
<keyword evidence="3 5" id="KW-0067">ATP-binding</keyword>
<dbReference type="InterPro" id="IPR003593">
    <property type="entry name" value="AAA+_ATPase"/>
</dbReference>
<dbReference type="AlphaFoldDB" id="A0A5J6MRU5"/>
<evidence type="ECO:0000256" key="3">
    <source>
        <dbReference type="ARBA" id="ARBA00022840"/>
    </source>
</evidence>
<protein>
    <submittedName>
        <fullName evidence="5">ABC transporter ATP-binding protein</fullName>
    </submittedName>
</protein>
<dbReference type="InterPro" id="IPR032823">
    <property type="entry name" value="BCA_ABC_TP_C"/>
</dbReference>
<dbReference type="SMART" id="SM00382">
    <property type="entry name" value="AAA"/>
    <property type="match status" value="1"/>
</dbReference>
<dbReference type="EMBL" id="CP042582">
    <property type="protein sequence ID" value="QEX20258.1"/>
    <property type="molecule type" value="Genomic_DNA"/>
</dbReference>
<dbReference type="PANTHER" id="PTHR45772">
    <property type="entry name" value="CONSERVED COMPONENT OF ABC TRANSPORTER FOR NATURAL AMINO ACIDS-RELATED"/>
    <property type="match status" value="1"/>
</dbReference>
<proteinExistence type="predicted"/>
<dbReference type="Pfam" id="PF12399">
    <property type="entry name" value="BCA_ABC_TP_C"/>
    <property type="match status" value="1"/>
</dbReference>
<gene>
    <name evidence="5" type="ORF">FRZ61_01750</name>
</gene>
<dbReference type="PROSITE" id="PS50893">
    <property type="entry name" value="ABC_TRANSPORTER_2"/>
    <property type="match status" value="1"/>
</dbReference>
<dbReference type="RefSeq" id="WP_151114508.1">
    <property type="nucleotide sequence ID" value="NZ_CP042582.1"/>
</dbReference>
<evidence type="ECO:0000259" key="4">
    <source>
        <dbReference type="PROSITE" id="PS50893"/>
    </source>
</evidence>
<evidence type="ECO:0000256" key="1">
    <source>
        <dbReference type="ARBA" id="ARBA00022448"/>
    </source>
</evidence>
<dbReference type="CDD" id="cd03219">
    <property type="entry name" value="ABC_Mj1267_LivG_branched"/>
    <property type="match status" value="1"/>
</dbReference>
<sequence length="310" mass="32574">MNAAPGTASALSSASPFEAGLALDGFDAPVSETAGSVPAARDTAGAVLRIEGVSLAFGGVAALVDVDLEVAPREIRAVIGPNGAGKSSLINVVSGLYRPDRGRVLLAGESFAPVPTARLARLGVARTFQNLALFKGLSVIDNVVMGLTQTVRSSFLGQIFGSPRARRDEAETRARAEAIVEFLHLTAVRDKPAGTLPYGLQKRVELARALVARPKLLLLDEPLAGMTVTEKRELSGYIRNARDTYGTSIVLIEHDIGVVMGLSDRVAVLDYGRKIADGTPDEVRRDQAVIDAYLGVAHDDEAPGNVRGGV</sequence>
<keyword evidence="1" id="KW-0813">Transport</keyword>
<evidence type="ECO:0000256" key="2">
    <source>
        <dbReference type="ARBA" id="ARBA00022741"/>
    </source>
</evidence>
<organism evidence="5 6">
    <name type="scientific">Hypericibacter adhaerens</name>
    <dbReference type="NCBI Taxonomy" id="2602016"/>
    <lineage>
        <taxon>Bacteria</taxon>
        <taxon>Pseudomonadati</taxon>
        <taxon>Pseudomonadota</taxon>
        <taxon>Alphaproteobacteria</taxon>
        <taxon>Rhodospirillales</taxon>
        <taxon>Dongiaceae</taxon>
        <taxon>Hypericibacter</taxon>
    </lineage>
</organism>
<dbReference type="InterPro" id="IPR027417">
    <property type="entry name" value="P-loop_NTPase"/>
</dbReference>
<reference evidence="5 6" key="1">
    <citation type="submission" date="2019-08" db="EMBL/GenBank/DDBJ databases">
        <title>Hyperibacter terrae gen. nov., sp. nov. and Hyperibacter viscosus sp. nov., two new members in the family Rhodospirillaceae isolated from the rhizosphere of Hypericum perforatum.</title>
        <authorList>
            <person name="Noviana Z."/>
        </authorList>
    </citation>
    <scope>NUCLEOTIDE SEQUENCE [LARGE SCALE GENOMIC DNA]</scope>
    <source>
        <strain evidence="5 6">R5959</strain>
    </source>
</reference>